<sequence length="158" mass="17652">MDRGGVLEGKNSNLNYHGPVYVRFRENNIIERWDGESCVNYRVLLQLVSGSSSGHIGYIVGTTTWKFPWVLMYSLAARSLPPGDDKNSGKILCLVLVGREGRGCGQVRRTRLRTRRFVEAGPRVGSSPFLFVIGNDRVIRYTRADDDTGDVVDAQTTE</sequence>
<organism evidence="1 2">
    <name type="scientific">Vigna unguiculata</name>
    <name type="common">Cowpea</name>
    <dbReference type="NCBI Taxonomy" id="3917"/>
    <lineage>
        <taxon>Eukaryota</taxon>
        <taxon>Viridiplantae</taxon>
        <taxon>Streptophyta</taxon>
        <taxon>Embryophyta</taxon>
        <taxon>Tracheophyta</taxon>
        <taxon>Spermatophyta</taxon>
        <taxon>Magnoliopsida</taxon>
        <taxon>eudicotyledons</taxon>
        <taxon>Gunneridae</taxon>
        <taxon>Pentapetalae</taxon>
        <taxon>rosids</taxon>
        <taxon>fabids</taxon>
        <taxon>Fabales</taxon>
        <taxon>Fabaceae</taxon>
        <taxon>Papilionoideae</taxon>
        <taxon>50 kb inversion clade</taxon>
        <taxon>NPAAA clade</taxon>
        <taxon>indigoferoid/millettioid clade</taxon>
        <taxon>Phaseoleae</taxon>
        <taxon>Vigna</taxon>
    </lineage>
</organism>
<name>A0A4D6LYY8_VIGUN</name>
<protein>
    <submittedName>
        <fullName evidence="1">Uncharacterized protein</fullName>
    </submittedName>
</protein>
<keyword evidence="2" id="KW-1185">Reference proteome</keyword>
<dbReference type="EMBL" id="CP039349">
    <property type="protein sequence ID" value="QCD94092.1"/>
    <property type="molecule type" value="Genomic_DNA"/>
</dbReference>
<reference evidence="1 2" key="1">
    <citation type="submission" date="2019-04" db="EMBL/GenBank/DDBJ databases">
        <title>An improved genome assembly and genetic linkage map for asparagus bean, Vigna unguiculata ssp. sesquipedialis.</title>
        <authorList>
            <person name="Xia Q."/>
            <person name="Zhang R."/>
            <person name="Dong Y."/>
        </authorList>
    </citation>
    <scope>NUCLEOTIDE SEQUENCE [LARGE SCALE GENOMIC DNA]</scope>
    <source>
        <tissue evidence="1">Leaf</tissue>
    </source>
</reference>
<dbReference type="AlphaFoldDB" id="A0A4D6LYY8"/>
<accession>A0A4D6LYY8</accession>
<proteinExistence type="predicted"/>
<evidence type="ECO:0000313" key="1">
    <source>
        <dbReference type="EMBL" id="QCD94092.1"/>
    </source>
</evidence>
<gene>
    <name evidence="1" type="ORF">DEO72_LG5g2171</name>
</gene>
<evidence type="ECO:0000313" key="2">
    <source>
        <dbReference type="Proteomes" id="UP000501690"/>
    </source>
</evidence>
<dbReference type="Proteomes" id="UP000501690">
    <property type="component" value="Linkage Group LG5"/>
</dbReference>